<keyword evidence="2" id="KW-1185">Reference proteome</keyword>
<dbReference type="Proteomes" id="UP000290057">
    <property type="component" value="Chromosome"/>
</dbReference>
<dbReference type="RefSeq" id="WP_130587174.1">
    <property type="nucleotide sequence ID" value="NZ_AP019389.1"/>
</dbReference>
<organism evidence="1 2">
    <name type="scientific">Qipengyuania flava</name>
    <dbReference type="NCBI Taxonomy" id="192812"/>
    <lineage>
        <taxon>Bacteria</taxon>
        <taxon>Pseudomonadati</taxon>
        <taxon>Pseudomonadota</taxon>
        <taxon>Alphaproteobacteria</taxon>
        <taxon>Sphingomonadales</taxon>
        <taxon>Erythrobacteraceae</taxon>
        <taxon>Qipengyuania</taxon>
    </lineage>
</organism>
<protein>
    <submittedName>
        <fullName evidence="1">Uncharacterized protein</fullName>
    </submittedName>
</protein>
<proteinExistence type="predicted"/>
<evidence type="ECO:0000313" key="1">
    <source>
        <dbReference type="EMBL" id="BBI21793.1"/>
    </source>
</evidence>
<evidence type="ECO:0000313" key="2">
    <source>
        <dbReference type="Proteomes" id="UP000290057"/>
    </source>
</evidence>
<dbReference type="AlphaFoldDB" id="A0A3T1CLJ4"/>
<accession>A0A3T1CLJ4</accession>
<name>A0A3T1CLJ4_9SPHN</name>
<dbReference type="EMBL" id="AP019389">
    <property type="protein sequence ID" value="BBI21793.1"/>
    <property type="molecule type" value="Genomic_DNA"/>
</dbReference>
<sequence>MAPSHQITALDFERIIGEIMSLSNEGLSRLIGSGAILEEPAFSRGRSSDLAAFYAPFDWINEDADIVLLGVTPGKQQAEAALAGLRNELRSGSPIADATRVAKLSASFAGEMRTIATKLMDHFRMNDLFGLASASELFGRSSNRVHYTSVYRYPVLKKKAASWINYPGGTSKGVFENPLLQGMVRDYLIPELKMLPNAWLVPFGPTPATILAELSEQGIVDSGRILAGLNHPSGTQWNRHKCQLDLVNHDLCAANVGCRKIRARSQELRTAVSAHLGRGQVILC</sequence>
<gene>
    <name evidence="1" type="ORF">EKJ_26400</name>
</gene>
<reference evidence="1 2" key="1">
    <citation type="submission" date="2019-01" db="EMBL/GenBank/DDBJ databases">
        <title>Complete genome sequence of Erythrobacter flavus KJ5.</title>
        <authorList>
            <person name="Kanesaki Y."/>
            <person name="Brotosudarmo T."/>
            <person name="Moriuchi R."/>
            <person name="Awai K."/>
        </authorList>
    </citation>
    <scope>NUCLEOTIDE SEQUENCE [LARGE SCALE GENOMIC DNA]</scope>
    <source>
        <strain evidence="1 2">KJ5</strain>
    </source>
</reference>